<keyword evidence="1" id="KW-0812">Transmembrane</keyword>
<keyword evidence="1" id="KW-0472">Membrane</keyword>
<feature type="transmembrane region" description="Helical" evidence="1">
    <location>
        <begin position="54"/>
        <end position="76"/>
    </location>
</feature>
<feature type="transmembrane region" description="Helical" evidence="1">
    <location>
        <begin position="30"/>
        <end position="48"/>
    </location>
</feature>
<proteinExistence type="predicted"/>
<keyword evidence="3" id="KW-1185">Reference proteome</keyword>
<evidence type="ECO:0000313" key="3">
    <source>
        <dbReference type="Proteomes" id="UP000198867"/>
    </source>
</evidence>
<protein>
    <submittedName>
        <fullName evidence="2">Uncharacterized protein</fullName>
    </submittedName>
</protein>
<dbReference type="EMBL" id="FOVM01000001">
    <property type="protein sequence ID" value="SFN36798.1"/>
    <property type="molecule type" value="Genomic_DNA"/>
</dbReference>
<dbReference type="AlphaFoldDB" id="A0A1I4YFJ4"/>
<name>A0A1I4YFJ4_9MICO</name>
<evidence type="ECO:0000313" key="2">
    <source>
        <dbReference type="EMBL" id="SFN36798.1"/>
    </source>
</evidence>
<keyword evidence="1" id="KW-1133">Transmembrane helix</keyword>
<dbReference type="Proteomes" id="UP000198867">
    <property type="component" value="Unassembled WGS sequence"/>
</dbReference>
<dbReference type="STRING" id="995034.SAMN05216219_0200"/>
<sequence length="190" mass="21793">MSKRGRNVTIETEDVVVTVRVRQGLLAQGISALLALSVPVLLVLYWLTIPTGDWVWVVTVQTVVLAAVLLGVIRYLRVCVSVTPTHLLERRFFFGTNRVPLTSIGRVVMLEMHRTMASQSRLQMFVLDAAGRPLMRMRGEYWSRNDINRIASHLTMAPIEHVDHPVTLDELQSTRPEMLYWFERRPSRMP</sequence>
<organism evidence="2 3">
    <name type="scientific">Mycetocola miduiensis</name>
    <dbReference type="NCBI Taxonomy" id="995034"/>
    <lineage>
        <taxon>Bacteria</taxon>
        <taxon>Bacillati</taxon>
        <taxon>Actinomycetota</taxon>
        <taxon>Actinomycetes</taxon>
        <taxon>Micrococcales</taxon>
        <taxon>Microbacteriaceae</taxon>
        <taxon>Mycetocola</taxon>
    </lineage>
</organism>
<evidence type="ECO:0000256" key="1">
    <source>
        <dbReference type="SAM" id="Phobius"/>
    </source>
</evidence>
<reference evidence="3" key="1">
    <citation type="submission" date="2016-10" db="EMBL/GenBank/DDBJ databases">
        <authorList>
            <person name="Varghese N."/>
            <person name="Submissions S."/>
        </authorList>
    </citation>
    <scope>NUCLEOTIDE SEQUENCE [LARGE SCALE GENOMIC DNA]</scope>
    <source>
        <strain evidence="3">CGMCC 1.11101</strain>
    </source>
</reference>
<accession>A0A1I4YFJ4</accession>
<gene>
    <name evidence="2" type="ORF">SAMN05216219_0200</name>
</gene>